<feature type="chain" id="PRO_5047170487" evidence="6">
    <location>
        <begin position="27"/>
        <end position="527"/>
    </location>
</feature>
<feature type="region of interest" description="Disordered" evidence="5">
    <location>
        <begin position="136"/>
        <end position="186"/>
    </location>
</feature>
<evidence type="ECO:0000313" key="8">
    <source>
        <dbReference type="EMBL" id="MBC3847547.1"/>
    </source>
</evidence>
<feature type="domain" description="OmpA-like" evidence="7">
    <location>
        <begin position="412"/>
        <end position="527"/>
    </location>
</feature>
<keyword evidence="6" id="KW-0732">Signal</keyword>
<keyword evidence="2 4" id="KW-0472">Membrane</keyword>
<evidence type="ECO:0000256" key="1">
    <source>
        <dbReference type="ARBA" id="ARBA00004442"/>
    </source>
</evidence>
<dbReference type="CDD" id="cd07185">
    <property type="entry name" value="OmpA_C-like"/>
    <property type="match status" value="1"/>
</dbReference>
<evidence type="ECO:0000313" key="9">
    <source>
        <dbReference type="Proteomes" id="UP000607435"/>
    </source>
</evidence>
<dbReference type="Gene3D" id="3.30.1330.60">
    <property type="entry name" value="OmpA-like domain"/>
    <property type="match status" value="1"/>
</dbReference>
<protein>
    <submittedName>
        <fullName evidence="8">OmpA family protein</fullName>
    </submittedName>
</protein>
<name>A0ABR6Y498_9FLAO</name>
<sequence length="527" mass="58629">MRSSSIIKQLFTTTFLFLFLASNLNAQTKKIKRPKSSVGISSVDSFVKESFDLYDKVYKYDGYAAAGTPLEDEDLDVLEEALAEVSALSESAPDILNDLDGAGVFKQSKATLQINRAKKALSYSIKTAKKLLLGSKVEGEDKDDEDNSNSDSNEDSKPVSNKDDNDSSDDHKDIQNETSKDKPSNISDGLEVYSKYDFVPGDKLIFFDDFSNDFIGDFPAKWNTNGSGEVVTLNKLPGRWFELKQGYSTYVIPNLPRELPENYTIEFDLVALGINENTSSSAFLEVRLDDNNEFSTGLDFAKVEIPFVQFVVSTFRVRNRIDGNNTITNNVKADVRKSVLNKPHISIAVNKERFRVWVNEKKCVDIPKMIGADSPLKAIKFHLNGFKEEGIERLFMSNLKVSEGGEDLRRKLMNEGKISTNGILFDSGSANIQPQSLGVIRQISQVLMQDETIKLNIIGHTDADGTDDANLKLSKARAEAVKEVLISIYKVSKDRLTTDGKGESQPVGDNKTTDGKAQNRRVEFVKI</sequence>
<dbReference type="InterPro" id="IPR050330">
    <property type="entry name" value="Bact_OuterMem_StrucFunc"/>
</dbReference>
<feature type="region of interest" description="Disordered" evidence="5">
    <location>
        <begin position="497"/>
        <end position="519"/>
    </location>
</feature>
<gene>
    <name evidence="8" type="ORF">H6H04_14210</name>
</gene>
<organism evidence="8 9">
    <name type="scientific">Winogradskyella echinorum</name>
    <dbReference type="NCBI Taxonomy" id="538189"/>
    <lineage>
        <taxon>Bacteria</taxon>
        <taxon>Pseudomonadati</taxon>
        <taxon>Bacteroidota</taxon>
        <taxon>Flavobacteriia</taxon>
        <taxon>Flavobacteriales</taxon>
        <taxon>Flavobacteriaceae</taxon>
        <taxon>Winogradskyella</taxon>
    </lineage>
</organism>
<comment type="caution">
    <text evidence="8">The sequence shown here is derived from an EMBL/GenBank/DDBJ whole genome shotgun (WGS) entry which is preliminary data.</text>
</comment>
<dbReference type="Proteomes" id="UP000607435">
    <property type="component" value="Unassembled WGS sequence"/>
</dbReference>
<dbReference type="PRINTS" id="PR01021">
    <property type="entry name" value="OMPADOMAIN"/>
</dbReference>
<keyword evidence="3" id="KW-0998">Cell outer membrane</keyword>
<dbReference type="PANTHER" id="PTHR30329">
    <property type="entry name" value="STATOR ELEMENT OF FLAGELLAR MOTOR COMPLEX"/>
    <property type="match status" value="1"/>
</dbReference>
<keyword evidence="9" id="KW-1185">Reference proteome</keyword>
<evidence type="ECO:0000256" key="3">
    <source>
        <dbReference type="ARBA" id="ARBA00023237"/>
    </source>
</evidence>
<dbReference type="SUPFAM" id="SSF103088">
    <property type="entry name" value="OmpA-like"/>
    <property type="match status" value="1"/>
</dbReference>
<reference evidence="8 9" key="1">
    <citation type="submission" date="2020-08" db="EMBL/GenBank/DDBJ databases">
        <title>Winogradskyella ouciana sp. nov., isolated from the hadal seawater of the Mariana Trench.</title>
        <authorList>
            <person name="He X."/>
        </authorList>
    </citation>
    <scope>NUCLEOTIDE SEQUENCE [LARGE SCALE GENOMIC DNA]</scope>
    <source>
        <strain evidence="8 9">KCTC 22026</strain>
    </source>
</reference>
<dbReference type="EMBL" id="JACOME010000004">
    <property type="protein sequence ID" value="MBC3847547.1"/>
    <property type="molecule type" value="Genomic_DNA"/>
</dbReference>
<evidence type="ECO:0000256" key="6">
    <source>
        <dbReference type="SAM" id="SignalP"/>
    </source>
</evidence>
<evidence type="ECO:0000256" key="2">
    <source>
        <dbReference type="ARBA" id="ARBA00023136"/>
    </source>
</evidence>
<feature type="signal peptide" evidence="6">
    <location>
        <begin position="1"/>
        <end position="26"/>
    </location>
</feature>
<feature type="compositionally biased region" description="Basic and acidic residues" evidence="5">
    <location>
        <begin position="154"/>
        <end position="183"/>
    </location>
</feature>
<evidence type="ECO:0000256" key="5">
    <source>
        <dbReference type="SAM" id="MobiDB-lite"/>
    </source>
</evidence>
<dbReference type="InterPro" id="IPR006665">
    <property type="entry name" value="OmpA-like"/>
</dbReference>
<dbReference type="InterPro" id="IPR006664">
    <property type="entry name" value="OMP_bac"/>
</dbReference>
<evidence type="ECO:0000259" key="7">
    <source>
        <dbReference type="PROSITE" id="PS51123"/>
    </source>
</evidence>
<dbReference type="InterPro" id="IPR036737">
    <property type="entry name" value="OmpA-like_sf"/>
</dbReference>
<comment type="subcellular location">
    <subcellularLocation>
        <location evidence="1">Cell outer membrane</location>
    </subcellularLocation>
</comment>
<dbReference type="RefSeq" id="WP_186846656.1">
    <property type="nucleotide sequence ID" value="NZ_JACOME010000004.1"/>
</dbReference>
<dbReference type="PROSITE" id="PS51123">
    <property type="entry name" value="OMPA_2"/>
    <property type="match status" value="1"/>
</dbReference>
<dbReference type="PANTHER" id="PTHR30329:SF21">
    <property type="entry name" value="LIPOPROTEIN YIAD-RELATED"/>
    <property type="match status" value="1"/>
</dbReference>
<accession>A0ABR6Y498</accession>
<proteinExistence type="predicted"/>
<dbReference type="Pfam" id="PF00691">
    <property type="entry name" value="OmpA"/>
    <property type="match status" value="1"/>
</dbReference>
<evidence type="ECO:0000256" key="4">
    <source>
        <dbReference type="PROSITE-ProRule" id="PRU00473"/>
    </source>
</evidence>